<feature type="transmembrane region" description="Helical" evidence="1">
    <location>
        <begin position="213"/>
        <end position="237"/>
    </location>
</feature>
<dbReference type="EMBL" id="BMYX01000006">
    <property type="protein sequence ID" value="GGY12191.1"/>
    <property type="molecule type" value="Genomic_DNA"/>
</dbReference>
<dbReference type="AlphaFoldDB" id="A0A918P1A5"/>
<feature type="transmembrane region" description="Helical" evidence="1">
    <location>
        <begin position="42"/>
        <end position="67"/>
    </location>
</feature>
<keyword evidence="1" id="KW-1133">Transmembrane helix</keyword>
<accession>A0A918P1A5</accession>
<feature type="transmembrane region" description="Helical" evidence="1">
    <location>
        <begin position="135"/>
        <end position="161"/>
    </location>
</feature>
<reference evidence="2" key="2">
    <citation type="submission" date="2020-09" db="EMBL/GenBank/DDBJ databases">
        <authorList>
            <person name="Sun Q."/>
            <person name="Kim S."/>
        </authorList>
    </citation>
    <scope>NUCLEOTIDE SEQUENCE</scope>
    <source>
        <strain evidence="2">KCTC 32182</strain>
    </source>
</reference>
<keyword evidence="1" id="KW-0812">Transmembrane</keyword>
<evidence type="ECO:0000313" key="2">
    <source>
        <dbReference type="EMBL" id="GGY12191.1"/>
    </source>
</evidence>
<keyword evidence="3" id="KW-1185">Reference proteome</keyword>
<evidence type="ECO:0000256" key="1">
    <source>
        <dbReference type="SAM" id="Phobius"/>
    </source>
</evidence>
<gene>
    <name evidence="2" type="ORF">GCM10011289_14120</name>
</gene>
<dbReference type="RefSeq" id="WP_189532696.1">
    <property type="nucleotide sequence ID" value="NZ_BMYX01000006.1"/>
</dbReference>
<sequence>MTDVVMAEAFNPARVGAGSVFGWLSRGWALYRVRPLFWTLPWLAMTVLSMLCGLAVPLLGMVAWLFLQMAFAAGVASCACKSEHGEPVAVGSLFVGFRASGRSIGMLALLMTGLYLVIALLVLALGFIFQVYTTMLVFVFMALFVILFLGKWICMLAPILVEMQGYLPFNAFKGAARAVRINWLAFLVLDLVYFLLFGVIYEAGGAAIPGSLWGFASVLFAMLVLCPLYCLISYAAWREVFPE</sequence>
<dbReference type="Proteomes" id="UP000645257">
    <property type="component" value="Unassembled WGS sequence"/>
</dbReference>
<keyword evidence="1" id="KW-0472">Membrane</keyword>
<feature type="transmembrane region" description="Helical" evidence="1">
    <location>
        <begin position="181"/>
        <end position="201"/>
    </location>
</feature>
<comment type="caution">
    <text evidence="2">The sequence shown here is derived from an EMBL/GenBank/DDBJ whole genome shotgun (WGS) entry which is preliminary data.</text>
</comment>
<evidence type="ECO:0000313" key="3">
    <source>
        <dbReference type="Proteomes" id="UP000645257"/>
    </source>
</evidence>
<organism evidence="2 3">
    <name type="scientific">Paludibacterium paludis</name>
    <dbReference type="NCBI Taxonomy" id="1225769"/>
    <lineage>
        <taxon>Bacteria</taxon>
        <taxon>Pseudomonadati</taxon>
        <taxon>Pseudomonadota</taxon>
        <taxon>Betaproteobacteria</taxon>
        <taxon>Neisseriales</taxon>
        <taxon>Chromobacteriaceae</taxon>
        <taxon>Paludibacterium</taxon>
    </lineage>
</organism>
<protein>
    <submittedName>
        <fullName evidence="2">Uncharacterized protein</fullName>
    </submittedName>
</protein>
<proteinExistence type="predicted"/>
<feature type="transmembrane region" description="Helical" evidence="1">
    <location>
        <begin position="107"/>
        <end position="129"/>
    </location>
</feature>
<name>A0A918P1A5_9NEIS</name>
<reference evidence="2" key="1">
    <citation type="journal article" date="2014" name="Int. J. Syst. Evol. Microbiol.">
        <title>Complete genome sequence of Corynebacterium casei LMG S-19264T (=DSM 44701T), isolated from a smear-ripened cheese.</title>
        <authorList>
            <consortium name="US DOE Joint Genome Institute (JGI-PGF)"/>
            <person name="Walter F."/>
            <person name="Albersmeier A."/>
            <person name="Kalinowski J."/>
            <person name="Ruckert C."/>
        </authorList>
    </citation>
    <scope>NUCLEOTIDE SEQUENCE</scope>
    <source>
        <strain evidence="2">KCTC 32182</strain>
    </source>
</reference>